<feature type="transmembrane region" description="Helical" evidence="1">
    <location>
        <begin position="57"/>
        <end position="78"/>
    </location>
</feature>
<proteinExistence type="predicted"/>
<evidence type="ECO:0000313" key="3">
    <source>
        <dbReference type="Proteomes" id="UP000296216"/>
    </source>
</evidence>
<dbReference type="AlphaFoldDB" id="A0A4D6GUC5"/>
<keyword evidence="1" id="KW-1133">Transmembrane helix</keyword>
<sequence>MNYGIVIGFSVVAPTVVILLRSKRGITPSEYQILGWLAIIAVTQFQTFISLPFFVRTIFVSVGLGMAVVLVYDLVFLFRSVS</sequence>
<organism evidence="2 3">
    <name type="scientific">Halobacterium salinarum (strain ATCC 33171 / DSM 3754 / JCM 8978 / NBRC 102687 / NCIMB 764 / 91-R6)</name>
    <dbReference type="NCBI Taxonomy" id="2597657"/>
    <lineage>
        <taxon>Archaea</taxon>
        <taxon>Methanobacteriati</taxon>
        <taxon>Methanobacteriota</taxon>
        <taxon>Stenosarchaea group</taxon>
        <taxon>Halobacteria</taxon>
        <taxon>Halobacteriales</taxon>
        <taxon>Halobacteriaceae</taxon>
        <taxon>Halobacterium</taxon>
    </lineage>
</organism>
<accession>A0A4D6GUC5</accession>
<dbReference type="Proteomes" id="UP000296216">
    <property type="component" value="Chromosome"/>
</dbReference>
<keyword evidence="1" id="KW-0812">Transmembrane</keyword>
<protein>
    <submittedName>
        <fullName evidence="2">Uncharacterized protein</fullName>
    </submittedName>
</protein>
<name>A0A4D6GUC5_HALS9</name>
<gene>
    <name evidence="2" type="ORF">HBSAL_09070</name>
</gene>
<keyword evidence="1" id="KW-0472">Membrane</keyword>
<feature type="transmembrane region" description="Helical" evidence="1">
    <location>
        <begin position="6"/>
        <end position="21"/>
    </location>
</feature>
<evidence type="ECO:0000313" key="2">
    <source>
        <dbReference type="EMBL" id="QCC45460.1"/>
    </source>
</evidence>
<reference evidence="2 3" key="1">
    <citation type="journal article" date="2019" name="Microbiol. Resour. Announc.">
        <title>The Genome Sequence of the Halobacterium salinarum Type Strain Is Closely Related to That of Laboratory Strains NRC-1 and R1.</title>
        <authorList>
            <person name="Pfeiffer F."/>
            <person name="Marchfelder A."/>
            <person name="Habermann B."/>
            <person name="Dyall-Smith M.L."/>
        </authorList>
    </citation>
    <scope>NUCLEOTIDE SEQUENCE [LARGE SCALE GENOMIC DNA]</scope>
    <source>
        <strain evidence="3">ATCC 33171 / DSM 3754 / JCM 8978 / NBRC 102687 / NCIMB 764 / 91-R6</strain>
    </source>
</reference>
<dbReference type="EMBL" id="CP038631">
    <property type="protein sequence ID" value="QCC45460.1"/>
    <property type="molecule type" value="Genomic_DNA"/>
</dbReference>
<evidence type="ECO:0000256" key="1">
    <source>
        <dbReference type="SAM" id="Phobius"/>
    </source>
</evidence>
<feature type="transmembrane region" description="Helical" evidence="1">
    <location>
        <begin position="33"/>
        <end position="51"/>
    </location>
</feature>